<comment type="caution">
    <text evidence="2">The sequence shown here is derived from an EMBL/GenBank/DDBJ whole genome shotgun (WGS) entry which is preliminary data.</text>
</comment>
<name>A0AAD5N507_PARTN</name>
<evidence type="ECO:0000313" key="2">
    <source>
        <dbReference type="EMBL" id="KAJ1357929.1"/>
    </source>
</evidence>
<feature type="region of interest" description="Disordered" evidence="1">
    <location>
        <begin position="13"/>
        <end position="96"/>
    </location>
</feature>
<evidence type="ECO:0000256" key="1">
    <source>
        <dbReference type="SAM" id="MobiDB-lite"/>
    </source>
</evidence>
<feature type="compositionally biased region" description="Basic and acidic residues" evidence="1">
    <location>
        <begin position="65"/>
        <end position="80"/>
    </location>
</feature>
<gene>
    <name evidence="2" type="ORF">KIN20_016203</name>
</gene>
<accession>A0AAD5N507</accession>
<dbReference type="EMBL" id="JAHQIW010003261">
    <property type="protein sequence ID" value="KAJ1357929.1"/>
    <property type="molecule type" value="Genomic_DNA"/>
</dbReference>
<dbReference type="Proteomes" id="UP001196413">
    <property type="component" value="Unassembled WGS sequence"/>
</dbReference>
<proteinExistence type="predicted"/>
<feature type="compositionally biased region" description="Low complexity" evidence="1">
    <location>
        <begin position="22"/>
        <end position="32"/>
    </location>
</feature>
<keyword evidence="3" id="KW-1185">Reference proteome</keyword>
<reference evidence="2" key="1">
    <citation type="submission" date="2021-06" db="EMBL/GenBank/DDBJ databases">
        <title>Parelaphostrongylus tenuis whole genome reference sequence.</title>
        <authorList>
            <person name="Garwood T.J."/>
            <person name="Larsen P.A."/>
            <person name="Fountain-Jones N.M."/>
            <person name="Garbe J.R."/>
            <person name="Macchietto M.G."/>
            <person name="Kania S.A."/>
            <person name="Gerhold R.W."/>
            <person name="Richards J.E."/>
            <person name="Wolf T.M."/>
        </authorList>
    </citation>
    <scope>NUCLEOTIDE SEQUENCE</scope>
    <source>
        <strain evidence="2">MNPRO001-30</strain>
        <tissue evidence="2">Meninges</tissue>
    </source>
</reference>
<dbReference type="AlphaFoldDB" id="A0AAD5N507"/>
<evidence type="ECO:0000313" key="3">
    <source>
        <dbReference type="Proteomes" id="UP001196413"/>
    </source>
</evidence>
<protein>
    <submittedName>
        <fullName evidence="2">Uncharacterized protein</fullName>
    </submittedName>
</protein>
<organism evidence="2 3">
    <name type="scientific">Parelaphostrongylus tenuis</name>
    <name type="common">Meningeal worm</name>
    <dbReference type="NCBI Taxonomy" id="148309"/>
    <lineage>
        <taxon>Eukaryota</taxon>
        <taxon>Metazoa</taxon>
        <taxon>Ecdysozoa</taxon>
        <taxon>Nematoda</taxon>
        <taxon>Chromadorea</taxon>
        <taxon>Rhabditida</taxon>
        <taxon>Rhabditina</taxon>
        <taxon>Rhabditomorpha</taxon>
        <taxon>Strongyloidea</taxon>
        <taxon>Metastrongylidae</taxon>
        <taxon>Parelaphostrongylus</taxon>
    </lineage>
</organism>
<sequence>MVSHSFFIKTLQKKKFQPPLQSSASSESAVPVKKVKKEAVERKPPMAKQNISSQASALVKQDLVQGDKKANKKGGEEKPDIRKKKSGDGVLSSDIF</sequence>